<dbReference type="PROSITE" id="PS50885">
    <property type="entry name" value="HAMP"/>
    <property type="match status" value="1"/>
</dbReference>
<dbReference type="PANTHER" id="PTHR34220:SF7">
    <property type="entry name" value="SENSOR HISTIDINE KINASE YPDA"/>
    <property type="match status" value="1"/>
</dbReference>
<evidence type="ECO:0000256" key="4">
    <source>
        <dbReference type="ARBA" id="ARBA00022679"/>
    </source>
</evidence>
<dbReference type="Pfam" id="PF00672">
    <property type="entry name" value="HAMP"/>
    <property type="match status" value="1"/>
</dbReference>
<dbReference type="SMART" id="SM00304">
    <property type="entry name" value="HAMP"/>
    <property type="match status" value="1"/>
</dbReference>
<sequence>MRKVRRFFVDAKLRTKFLLSFTVIILVTVLMISGINYWVSVGAIKRNSAEFSQYLISQIGINLDKRTTDVEQMAFQQFRSSSLGEKLKEMPVKENDVYFRDTYINDFLNELLFNEDYFLSVFIIDGSSKRYSIQRKAVVNYNQELMERLDLKQIQDMRGRALWFRGANDTLYMARALYDIETSKYVGIIAIGLESDYIGSIVTGVHNLMDGDVLILNGDNRLFVPGEVQGGAGAYYLNEKLYLSDTGKEDFKFGGRRYISSVLSTDYDKWKVVQIIDVGQLTRGTESIKYWTISTILVSLLFAFLMAALISKNITRSIRRLLQSMTLFSLDFQHSAIKPMSRDEVGLLTAKFNSMAEKINDLFNSVYREKMLKQKAEYRTLQFEYKALQAQMNPHFLYNTLEAIHSMAKIKGEEEIGELIYLLGKLLRESIGKKGDTLPLEEELDFIRSYLSIHKIIYGDRIELNYAVDERLTGCRVPKFILQPLVENAIVHGIEEKPGKALIRIVCREEGGDLLLEVSDNGVGMEAAKVDRLLSPERYGTVDGENKHTNVGIISVHKRIRILYGDGYGLAIGSAVGEGTTVRVRLPVVAEEGIED</sequence>
<proteinExistence type="predicted"/>
<keyword evidence="5" id="KW-0418">Kinase</keyword>
<dbReference type="Pfam" id="PF02518">
    <property type="entry name" value="HATPase_c"/>
    <property type="match status" value="1"/>
</dbReference>
<name>A0A7X5BYR6_9BACL</name>
<evidence type="ECO:0000313" key="10">
    <source>
        <dbReference type="Proteomes" id="UP000558113"/>
    </source>
</evidence>
<gene>
    <name evidence="9" type="ORF">GT003_13195</name>
</gene>
<evidence type="ECO:0000256" key="1">
    <source>
        <dbReference type="ARBA" id="ARBA00004651"/>
    </source>
</evidence>
<dbReference type="OrthoDB" id="9809348at2"/>
<comment type="subcellular location">
    <subcellularLocation>
        <location evidence="1">Cell membrane</location>
        <topology evidence="1">Multi-pass membrane protein</topology>
    </subcellularLocation>
</comment>
<keyword evidence="6 7" id="KW-0472">Membrane</keyword>
<dbReference type="Gene3D" id="3.30.565.10">
    <property type="entry name" value="Histidine kinase-like ATPase, C-terminal domain"/>
    <property type="match status" value="1"/>
</dbReference>
<dbReference type="Proteomes" id="UP000558113">
    <property type="component" value="Unassembled WGS sequence"/>
</dbReference>
<reference evidence="9 10" key="1">
    <citation type="submission" date="2020-01" db="EMBL/GenBank/DDBJ databases">
        <title>Paenibacillus soybeanensis sp. nov. isolated from the nodules of soybean (Glycine max(L.) Merr).</title>
        <authorList>
            <person name="Wang H."/>
        </authorList>
    </citation>
    <scope>NUCLEOTIDE SEQUENCE [LARGE SCALE GENOMIC DNA]</scope>
    <source>
        <strain evidence="9 10">DSM 23054</strain>
    </source>
</reference>
<keyword evidence="4" id="KW-0808">Transferase</keyword>
<evidence type="ECO:0000256" key="5">
    <source>
        <dbReference type="ARBA" id="ARBA00022777"/>
    </source>
</evidence>
<dbReference type="InterPro" id="IPR003660">
    <property type="entry name" value="HAMP_dom"/>
</dbReference>
<keyword evidence="10" id="KW-1185">Reference proteome</keyword>
<dbReference type="SUPFAM" id="SSF55874">
    <property type="entry name" value="ATPase domain of HSP90 chaperone/DNA topoisomerase II/histidine kinase"/>
    <property type="match status" value="1"/>
</dbReference>
<dbReference type="PANTHER" id="PTHR34220">
    <property type="entry name" value="SENSOR HISTIDINE KINASE YPDA"/>
    <property type="match status" value="1"/>
</dbReference>
<dbReference type="InterPro" id="IPR036890">
    <property type="entry name" value="HATPase_C_sf"/>
</dbReference>
<feature type="transmembrane region" description="Helical" evidence="7">
    <location>
        <begin position="21"/>
        <end position="39"/>
    </location>
</feature>
<keyword evidence="2" id="KW-1003">Cell membrane</keyword>
<dbReference type="CDD" id="cd06225">
    <property type="entry name" value="HAMP"/>
    <property type="match status" value="1"/>
</dbReference>
<keyword evidence="7" id="KW-0812">Transmembrane</keyword>
<accession>A0A7X5BYR6</accession>
<feature type="domain" description="HAMP" evidence="8">
    <location>
        <begin position="312"/>
        <end position="364"/>
    </location>
</feature>
<dbReference type="GO" id="GO:0000155">
    <property type="term" value="F:phosphorelay sensor kinase activity"/>
    <property type="evidence" value="ECO:0007669"/>
    <property type="project" value="InterPro"/>
</dbReference>
<comment type="caution">
    <text evidence="9">The sequence shown here is derived from an EMBL/GenBank/DDBJ whole genome shotgun (WGS) entry which is preliminary data.</text>
</comment>
<evidence type="ECO:0000256" key="6">
    <source>
        <dbReference type="ARBA" id="ARBA00023136"/>
    </source>
</evidence>
<dbReference type="RefSeq" id="WP_161698395.1">
    <property type="nucleotide sequence ID" value="NZ_JAAAMU010000006.1"/>
</dbReference>
<dbReference type="InterPro" id="IPR050640">
    <property type="entry name" value="Bact_2-comp_sensor_kinase"/>
</dbReference>
<dbReference type="SMART" id="SM00387">
    <property type="entry name" value="HATPase_c"/>
    <property type="match status" value="1"/>
</dbReference>
<feature type="transmembrane region" description="Helical" evidence="7">
    <location>
        <begin position="290"/>
        <end position="310"/>
    </location>
</feature>
<dbReference type="AlphaFoldDB" id="A0A7X5BYR6"/>
<dbReference type="Pfam" id="PF06580">
    <property type="entry name" value="His_kinase"/>
    <property type="match status" value="1"/>
</dbReference>
<dbReference type="GO" id="GO:0005886">
    <property type="term" value="C:plasma membrane"/>
    <property type="evidence" value="ECO:0007669"/>
    <property type="project" value="UniProtKB-SubCell"/>
</dbReference>
<dbReference type="Gene3D" id="6.10.340.10">
    <property type="match status" value="1"/>
</dbReference>
<evidence type="ECO:0000259" key="8">
    <source>
        <dbReference type="PROSITE" id="PS50885"/>
    </source>
</evidence>
<keyword evidence="7" id="KW-1133">Transmembrane helix</keyword>
<protein>
    <submittedName>
        <fullName evidence="9">HAMP domain-containing protein</fullName>
    </submittedName>
</protein>
<evidence type="ECO:0000256" key="2">
    <source>
        <dbReference type="ARBA" id="ARBA00022475"/>
    </source>
</evidence>
<evidence type="ECO:0000313" key="9">
    <source>
        <dbReference type="EMBL" id="NBC69947.1"/>
    </source>
</evidence>
<evidence type="ECO:0000256" key="3">
    <source>
        <dbReference type="ARBA" id="ARBA00022553"/>
    </source>
</evidence>
<dbReference type="InterPro" id="IPR010559">
    <property type="entry name" value="Sig_transdc_His_kin_internal"/>
</dbReference>
<dbReference type="EMBL" id="JAAAMU010000006">
    <property type="protein sequence ID" value="NBC69947.1"/>
    <property type="molecule type" value="Genomic_DNA"/>
</dbReference>
<evidence type="ECO:0000256" key="7">
    <source>
        <dbReference type="SAM" id="Phobius"/>
    </source>
</evidence>
<dbReference type="InterPro" id="IPR003594">
    <property type="entry name" value="HATPase_dom"/>
</dbReference>
<organism evidence="9 10">
    <name type="scientific">Paenibacillus sacheonensis</name>
    <dbReference type="NCBI Taxonomy" id="742054"/>
    <lineage>
        <taxon>Bacteria</taxon>
        <taxon>Bacillati</taxon>
        <taxon>Bacillota</taxon>
        <taxon>Bacilli</taxon>
        <taxon>Bacillales</taxon>
        <taxon>Paenibacillaceae</taxon>
        <taxon>Paenibacillus</taxon>
    </lineage>
</organism>
<keyword evidence="3" id="KW-0597">Phosphoprotein</keyword>